<feature type="domain" description="SGNH" evidence="4">
    <location>
        <begin position="1038"/>
        <end position="1260"/>
    </location>
</feature>
<comment type="caution">
    <text evidence="5">The sequence shown here is derived from an EMBL/GenBank/DDBJ whole genome shotgun (WGS) entry which is preliminary data.</text>
</comment>
<dbReference type="PANTHER" id="PTHR23028:SF53">
    <property type="entry name" value="ACYL_TRANSF_3 DOMAIN-CONTAINING PROTEIN"/>
    <property type="match status" value="1"/>
</dbReference>
<feature type="transmembrane region" description="Helical" evidence="2">
    <location>
        <begin position="584"/>
        <end position="604"/>
    </location>
</feature>
<accession>A0A6G0X5W7</accession>
<feature type="transmembrane region" description="Helical" evidence="2">
    <location>
        <begin position="543"/>
        <end position="563"/>
    </location>
</feature>
<dbReference type="GO" id="GO:0016747">
    <property type="term" value="F:acyltransferase activity, transferring groups other than amino-acyl groups"/>
    <property type="evidence" value="ECO:0007669"/>
    <property type="project" value="InterPro"/>
</dbReference>
<dbReference type="GO" id="GO:0016020">
    <property type="term" value="C:membrane"/>
    <property type="evidence" value="ECO:0007669"/>
    <property type="project" value="TreeGrafter"/>
</dbReference>
<dbReference type="Proteomes" id="UP000481153">
    <property type="component" value="Unassembled WGS sequence"/>
</dbReference>
<evidence type="ECO:0000313" key="5">
    <source>
        <dbReference type="EMBL" id="KAF0735340.1"/>
    </source>
</evidence>
<dbReference type="EMBL" id="VJMJ01000100">
    <property type="protein sequence ID" value="KAF0735340.1"/>
    <property type="molecule type" value="Genomic_DNA"/>
</dbReference>
<dbReference type="InterPro" id="IPR043968">
    <property type="entry name" value="SGNH"/>
</dbReference>
<dbReference type="PANTHER" id="PTHR23028">
    <property type="entry name" value="ACETYLTRANSFERASE"/>
    <property type="match status" value="1"/>
</dbReference>
<dbReference type="VEuPathDB" id="FungiDB:AeMF1_003931"/>
<feature type="transmembrane region" description="Helical" evidence="2">
    <location>
        <begin position="736"/>
        <end position="754"/>
    </location>
</feature>
<evidence type="ECO:0000256" key="1">
    <source>
        <dbReference type="SAM" id="MobiDB-lite"/>
    </source>
</evidence>
<feature type="transmembrane region" description="Helical" evidence="2">
    <location>
        <begin position="789"/>
        <end position="807"/>
    </location>
</feature>
<dbReference type="VEuPathDB" id="FungiDB:AeMF1_007261"/>
<reference evidence="5 6" key="1">
    <citation type="submission" date="2019-07" db="EMBL/GenBank/DDBJ databases">
        <title>Genomics analysis of Aphanomyces spp. identifies a new class of oomycete effector associated with host adaptation.</title>
        <authorList>
            <person name="Gaulin E."/>
        </authorList>
    </citation>
    <scope>NUCLEOTIDE SEQUENCE [LARGE SCALE GENOMIC DNA]</scope>
    <source>
        <strain evidence="5 6">ATCC 201684</strain>
    </source>
</reference>
<keyword evidence="6" id="KW-1185">Reference proteome</keyword>
<evidence type="ECO:0000259" key="3">
    <source>
        <dbReference type="Pfam" id="PF01757"/>
    </source>
</evidence>
<gene>
    <name evidence="5" type="ORF">Ae201684_008251</name>
</gene>
<dbReference type="Pfam" id="PF19040">
    <property type="entry name" value="SGNH"/>
    <property type="match status" value="1"/>
</dbReference>
<evidence type="ECO:0000259" key="4">
    <source>
        <dbReference type="Pfam" id="PF19040"/>
    </source>
</evidence>
<dbReference type="VEuPathDB" id="FungiDB:AeMF1_004046"/>
<dbReference type="InterPro" id="IPR002656">
    <property type="entry name" value="Acyl_transf_3_dom"/>
</dbReference>
<feature type="transmembrane region" description="Helical" evidence="2">
    <location>
        <begin position="703"/>
        <end position="724"/>
    </location>
</feature>
<dbReference type="Pfam" id="PF01757">
    <property type="entry name" value="Acyl_transf_3"/>
    <property type="match status" value="1"/>
</dbReference>
<feature type="region of interest" description="Disordered" evidence="1">
    <location>
        <begin position="473"/>
        <end position="492"/>
    </location>
</feature>
<feature type="region of interest" description="Disordered" evidence="1">
    <location>
        <begin position="156"/>
        <end position="197"/>
    </location>
</feature>
<organism evidence="5 6">
    <name type="scientific">Aphanomyces euteiches</name>
    <dbReference type="NCBI Taxonomy" id="100861"/>
    <lineage>
        <taxon>Eukaryota</taxon>
        <taxon>Sar</taxon>
        <taxon>Stramenopiles</taxon>
        <taxon>Oomycota</taxon>
        <taxon>Saprolegniomycetes</taxon>
        <taxon>Saprolegniales</taxon>
        <taxon>Verrucalvaceae</taxon>
        <taxon>Aphanomyces</taxon>
    </lineage>
</organism>
<feature type="transmembrane region" description="Helical" evidence="2">
    <location>
        <begin position="760"/>
        <end position="777"/>
    </location>
</feature>
<keyword evidence="2" id="KW-0812">Transmembrane</keyword>
<feature type="domain" description="Acyltransferase 3" evidence="3">
    <location>
        <begin position="518"/>
        <end position="840"/>
    </location>
</feature>
<dbReference type="AlphaFoldDB" id="A0A6G0X5W7"/>
<proteinExistence type="predicted"/>
<feature type="transmembrane region" description="Helical" evidence="2">
    <location>
        <begin position="676"/>
        <end position="697"/>
    </location>
</feature>
<name>A0A6G0X5W7_9STRA</name>
<dbReference type="InterPro" id="IPR050879">
    <property type="entry name" value="Acyltransferase_3"/>
</dbReference>
<feature type="transmembrane region" description="Helical" evidence="2">
    <location>
        <begin position="859"/>
        <end position="879"/>
    </location>
</feature>
<dbReference type="GO" id="GO:0000271">
    <property type="term" value="P:polysaccharide biosynthetic process"/>
    <property type="evidence" value="ECO:0007669"/>
    <property type="project" value="TreeGrafter"/>
</dbReference>
<protein>
    <recommendedName>
        <fullName evidence="7">Acyltransferase 3 domain-containing protein</fullName>
    </recommendedName>
</protein>
<feature type="transmembrane region" description="Helical" evidence="2">
    <location>
        <begin position="827"/>
        <end position="847"/>
    </location>
</feature>
<evidence type="ECO:0000313" key="6">
    <source>
        <dbReference type="Proteomes" id="UP000481153"/>
    </source>
</evidence>
<evidence type="ECO:0008006" key="7">
    <source>
        <dbReference type="Google" id="ProtNLM"/>
    </source>
</evidence>
<keyword evidence="2" id="KW-0472">Membrane</keyword>
<sequence length="1278" mass="142650">MGFRGIFLRRSRGEGEETAKFHIVCAQAELCLLIERETASEIDPSGVVDAKVLLKNSTNGDLLSVTRMTDVTLEVGAMFWIADTTVHCFQFTSDNSYAQVQRAVQSLRHTEQLALMRSALSFHRLDDEAKTKTSMWKHYTACTKLDRSGADELLEPADVPKKVQAVPKKKNKVKADETSELPPPPLKKQKEAKEPETDAAGAIAFNTQLMVVIDPKQPSSGPGCHICLRRQGKLFTCPNGVVDHVICGRCLFHRFKLNTADLFERGIRYKCRLCTNECACSRCTQPPAPSSSPTALAEVPNPFPKACLHCSKEDVAILRPHPHLDKRFICTTCAKPLDATVISNNACLVCGQAKDVSNCNQCSKKCCSPCKLKLNHTGCPFCSTPPTVTSADQINPQDWHTYLASYVQFLIHRETRRKAPKLSEDSCFCCKDGGILIECDYKADAKAPRCPKVQTQRQLEQTISDQYKWNHAECMPPEAEPPSPTSEGQELLPTKSPQAIELQLQHVKPNHEMQYRPDIDGLRTLAVVPVVLFHAYPQLFPGGFIGVDIFFVISGYLISGILLKEHSTDRFSYYNFYSRRVRRIFPILLVVLATTLWMGCLYFLASKLKALAATMLAGSLFCANVQVLSLEKGYFDDDIKTNPLLHLWSLGVEEQFYIIWPFFVSLVARQSSFRRAVVSQVVFMGLSFVMNVAMLGFHGTNKFSFYFPLCRFWQMSIGGLVAFLHSHDALKRLGTSKLMSIAGLICIVLGFVLIDESRAFPGYWAVLPTGGAALLIAAGPEAPLNDNILGSRAMVYVGKISYALYLWHWPLLVFAKARFPNDAFRPFYMQPYVMILVAVALSINFSGFENRVRRVKSKWAVLILLVVMAGVSVLSLSVYKFPKSFSLTELSLQDVVPPTDIELEVTPEVSDVATNASTKLPKSFSTTELSAPDVAPPKDFESKIMPALVALVRNALNASTTMSAVNTSISQDGGTLSQPNPSRERFVKQTTFRQAVLAWNDMNNAWLVNLTVLDKKSLYGYHKHAQILNPDHEATDGLVVVLGDSHADMLKPRFVKLYRQAQKENTSFPMMVFKTDYGRPTLSCRTDTQKDFDMVLRVKPQAVVYSMHWIQYVRPGGKSTDPLHADPPCCKDVFVKCEDQSPKDSHELVRRWTDQMKALTAAGIRVFVAQLHVEGAPFDSGSWMENNQIKHVNEPVSLSAFRKSHAWLFDSIEAAAREANATLIDFSDNLCWQDKCAVVNGNGEPIYADSNHFRAFASRNYLSVLDQIPPAGLRHPRI</sequence>
<evidence type="ECO:0000256" key="2">
    <source>
        <dbReference type="SAM" id="Phobius"/>
    </source>
</evidence>
<keyword evidence="2" id="KW-1133">Transmembrane helix</keyword>